<accession>A0ABW3I5C5</accession>
<evidence type="ECO:0000256" key="15">
    <source>
        <dbReference type="ARBA" id="ARBA00023136"/>
    </source>
</evidence>
<dbReference type="PROSITE" id="PS01315">
    <property type="entry name" value="CDS"/>
    <property type="match status" value="1"/>
</dbReference>
<evidence type="ECO:0000256" key="10">
    <source>
        <dbReference type="ARBA" id="ARBA00022679"/>
    </source>
</evidence>
<comment type="caution">
    <text evidence="20">The sequence shown here is derived from an EMBL/GenBank/DDBJ whole genome shotgun (WGS) entry which is preliminary data.</text>
</comment>
<evidence type="ECO:0000256" key="6">
    <source>
        <dbReference type="ARBA" id="ARBA00012487"/>
    </source>
</evidence>
<name>A0ABW3I5C5_9FLAO</name>
<evidence type="ECO:0000256" key="2">
    <source>
        <dbReference type="ARBA" id="ARBA00004651"/>
    </source>
</evidence>
<feature type="transmembrane region" description="Helical" evidence="19">
    <location>
        <begin position="12"/>
        <end position="42"/>
    </location>
</feature>
<comment type="pathway">
    <text evidence="4">Lipid metabolism.</text>
</comment>
<dbReference type="RefSeq" id="WP_377716639.1">
    <property type="nucleotide sequence ID" value="NZ_JBHTJM010000010.1"/>
</dbReference>
<evidence type="ECO:0000313" key="21">
    <source>
        <dbReference type="Proteomes" id="UP001596997"/>
    </source>
</evidence>
<reference evidence="21" key="1">
    <citation type="journal article" date="2019" name="Int. J. Syst. Evol. Microbiol.">
        <title>The Global Catalogue of Microorganisms (GCM) 10K type strain sequencing project: providing services to taxonomists for standard genome sequencing and annotation.</title>
        <authorList>
            <consortium name="The Broad Institute Genomics Platform"/>
            <consortium name="The Broad Institute Genome Sequencing Center for Infectious Disease"/>
            <person name="Wu L."/>
            <person name="Ma J."/>
        </authorList>
    </citation>
    <scope>NUCLEOTIDE SEQUENCE [LARGE SCALE GENOMIC DNA]</scope>
    <source>
        <strain evidence="21">CCUG 62114</strain>
    </source>
</reference>
<evidence type="ECO:0000313" key="20">
    <source>
        <dbReference type="EMBL" id="MFD0964958.1"/>
    </source>
</evidence>
<keyword evidence="14" id="KW-0443">Lipid metabolism</keyword>
<feature type="transmembrane region" description="Helical" evidence="19">
    <location>
        <begin position="78"/>
        <end position="100"/>
    </location>
</feature>
<organism evidence="20 21">
    <name type="scientific">Pseudofulvibacter geojedonensis</name>
    <dbReference type="NCBI Taxonomy" id="1123758"/>
    <lineage>
        <taxon>Bacteria</taxon>
        <taxon>Pseudomonadati</taxon>
        <taxon>Bacteroidota</taxon>
        <taxon>Flavobacteriia</taxon>
        <taxon>Flavobacteriales</taxon>
        <taxon>Flavobacteriaceae</taxon>
        <taxon>Pseudofulvibacter</taxon>
    </lineage>
</organism>
<comment type="subcellular location">
    <subcellularLocation>
        <location evidence="2">Cell membrane</location>
        <topology evidence="2">Multi-pass membrane protein</topology>
    </subcellularLocation>
</comment>
<protein>
    <recommendedName>
        <fullName evidence="7 18">Phosphatidate cytidylyltransferase</fullName>
        <ecNumber evidence="6 18">2.7.7.41</ecNumber>
    </recommendedName>
</protein>
<dbReference type="PANTHER" id="PTHR46382:SF1">
    <property type="entry name" value="PHOSPHATIDATE CYTIDYLYLTRANSFERASE"/>
    <property type="match status" value="1"/>
</dbReference>
<evidence type="ECO:0000256" key="19">
    <source>
        <dbReference type="SAM" id="Phobius"/>
    </source>
</evidence>
<dbReference type="InterPro" id="IPR000374">
    <property type="entry name" value="PC_trans"/>
</dbReference>
<keyword evidence="13 19" id="KW-1133">Transmembrane helix</keyword>
<keyword evidence="21" id="KW-1185">Reference proteome</keyword>
<keyword evidence="10 18" id="KW-0808">Transferase</keyword>
<evidence type="ECO:0000256" key="7">
    <source>
        <dbReference type="ARBA" id="ARBA00019373"/>
    </source>
</evidence>
<evidence type="ECO:0000256" key="12">
    <source>
        <dbReference type="ARBA" id="ARBA00022695"/>
    </source>
</evidence>
<keyword evidence="15 19" id="KW-0472">Membrane</keyword>
<evidence type="ECO:0000256" key="16">
    <source>
        <dbReference type="ARBA" id="ARBA00023209"/>
    </source>
</evidence>
<dbReference type="Proteomes" id="UP001596997">
    <property type="component" value="Unassembled WGS sequence"/>
</dbReference>
<proteinExistence type="inferred from homology"/>
<evidence type="ECO:0000256" key="13">
    <source>
        <dbReference type="ARBA" id="ARBA00022989"/>
    </source>
</evidence>
<comment type="catalytic activity">
    <reaction evidence="1 18">
        <text>a 1,2-diacyl-sn-glycero-3-phosphate + CTP + H(+) = a CDP-1,2-diacyl-sn-glycerol + diphosphate</text>
        <dbReference type="Rhea" id="RHEA:16229"/>
        <dbReference type="ChEBI" id="CHEBI:15378"/>
        <dbReference type="ChEBI" id="CHEBI:33019"/>
        <dbReference type="ChEBI" id="CHEBI:37563"/>
        <dbReference type="ChEBI" id="CHEBI:58332"/>
        <dbReference type="ChEBI" id="CHEBI:58608"/>
        <dbReference type="EC" id="2.7.7.41"/>
    </reaction>
</comment>
<keyword evidence="9" id="KW-0444">Lipid biosynthesis</keyword>
<comment type="pathway">
    <text evidence="3 18">Phospholipid metabolism; CDP-diacylglycerol biosynthesis; CDP-diacylglycerol from sn-glycerol 3-phosphate: step 3/3.</text>
</comment>
<feature type="transmembrane region" description="Helical" evidence="19">
    <location>
        <begin position="138"/>
        <end position="157"/>
    </location>
</feature>
<evidence type="ECO:0000256" key="1">
    <source>
        <dbReference type="ARBA" id="ARBA00001698"/>
    </source>
</evidence>
<feature type="transmembrane region" description="Helical" evidence="19">
    <location>
        <begin position="54"/>
        <end position="72"/>
    </location>
</feature>
<dbReference type="EMBL" id="JBHTJM010000010">
    <property type="protein sequence ID" value="MFD0964958.1"/>
    <property type="molecule type" value="Genomic_DNA"/>
</dbReference>
<dbReference type="PANTHER" id="PTHR46382">
    <property type="entry name" value="PHOSPHATIDATE CYTIDYLYLTRANSFERASE"/>
    <property type="match status" value="1"/>
</dbReference>
<feature type="transmembrane region" description="Helical" evidence="19">
    <location>
        <begin position="178"/>
        <end position="196"/>
    </location>
</feature>
<dbReference type="GO" id="GO:0016779">
    <property type="term" value="F:nucleotidyltransferase activity"/>
    <property type="evidence" value="ECO:0007669"/>
    <property type="project" value="UniProtKB-KW"/>
</dbReference>
<keyword evidence="8" id="KW-1003">Cell membrane</keyword>
<evidence type="ECO:0000256" key="3">
    <source>
        <dbReference type="ARBA" id="ARBA00005119"/>
    </source>
</evidence>
<keyword evidence="17" id="KW-1208">Phospholipid metabolism</keyword>
<feature type="transmembrane region" description="Helical" evidence="19">
    <location>
        <begin position="202"/>
        <end position="223"/>
    </location>
</feature>
<comment type="similarity">
    <text evidence="5 18">Belongs to the CDS family.</text>
</comment>
<evidence type="ECO:0000256" key="18">
    <source>
        <dbReference type="RuleBase" id="RU003938"/>
    </source>
</evidence>
<evidence type="ECO:0000256" key="11">
    <source>
        <dbReference type="ARBA" id="ARBA00022692"/>
    </source>
</evidence>
<dbReference type="EC" id="2.7.7.41" evidence="6 18"/>
<evidence type="ECO:0000256" key="5">
    <source>
        <dbReference type="ARBA" id="ARBA00010185"/>
    </source>
</evidence>
<evidence type="ECO:0000256" key="9">
    <source>
        <dbReference type="ARBA" id="ARBA00022516"/>
    </source>
</evidence>
<keyword evidence="12 18" id="KW-0548">Nucleotidyltransferase</keyword>
<evidence type="ECO:0000256" key="14">
    <source>
        <dbReference type="ARBA" id="ARBA00023098"/>
    </source>
</evidence>
<gene>
    <name evidence="20" type="ORF">ACFQ1O_13155</name>
</gene>
<keyword evidence="16" id="KW-0594">Phospholipid biosynthesis</keyword>
<dbReference type="Pfam" id="PF01148">
    <property type="entry name" value="CTP_transf_1"/>
    <property type="match status" value="1"/>
</dbReference>
<evidence type="ECO:0000256" key="17">
    <source>
        <dbReference type="ARBA" id="ARBA00023264"/>
    </source>
</evidence>
<feature type="transmembrane region" description="Helical" evidence="19">
    <location>
        <begin position="112"/>
        <end position="132"/>
    </location>
</feature>
<evidence type="ECO:0000256" key="8">
    <source>
        <dbReference type="ARBA" id="ARBA00022475"/>
    </source>
</evidence>
<evidence type="ECO:0000256" key="4">
    <source>
        <dbReference type="ARBA" id="ARBA00005189"/>
    </source>
</evidence>
<sequence length="270" mass="30207">MNETLTRALSGLVYITVFIVAIYTSQQVLTAVLFIFGGISCWELKRLLKEKSSIPYFQLIIVFGILAFSTNINTQEKTFLALAVLSLLVNSYLTYQLFTLKRLKERSFFKQILPLGYLISSISLLAITPSILGSYNPNIIFGILVIIWTNDTFAYLVGKNFGKRKLFEKISPKKTIEGFIGGMLFGVLTGCIMASFVQEIAIIHWILLSIIITTFGTIGDLVASKFKREANIKDSSNLIPGHGGFLDRLDSLLFVSPFVYLYIQLLANTL</sequence>
<keyword evidence="11 18" id="KW-0812">Transmembrane</keyword>